<feature type="compositionally biased region" description="Low complexity" evidence="1">
    <location>
        <begin position="393"/>
        <end position="405"/>
    </location>
</feature>
<feature type="compositionally biased region" description="Low complexity" evidence="1">
    <location>
        <begin position="446"/>
        <end position="458"/>
    </location>
</feature>
<proteinExistence type="predicted"/>
<feature type="region of interest" description="Disordered" evidence="1">
    <location>
        <begin position="69"/>
        <end position="223"/>
    </location>
</feature>
<evidence type="ECO:0000313" key="2">
    <source>
        <dbReference type="EMBL" id="KAF4672838.1"/>
    </source>
</evidence>
<feature type="compositionally biased region" description="Low complexity" evidence="1">
    <location>
        <begin position="33"/>
        <end position="46"/>
    </location>
</feature>
<dbReference type="Proteomes" id="UP000591131">
    <property type="component" value="Unassembled WGS sequence"/>
</dbReference>
<reference evidence="2 3" key="1">
    <citation type="submission" date="2020-04" db="EMBL/GenBank/DDBJ databases">
        <title>Perkinsus chesapeaki whole genome sequence.</title>
        <authorList>
            <person name="Bogema D.R."/>
        </authorList>
    </citation>
    <scope>NUCLEOTIDE SEQUENCE [LARGE SCALE GENOMIC DNA]</scope>
    <source>
        <strain evidence="2">ATCC PRA-425</strain>
    </source>
</reference>
<evidence type="ECO:0000256" key="1">
    <source>
        <dbReference type="SAM" id="MobiDB-lite"/>
    </source>
</evidence>
<dbReference type="AlphaFoldDB" id="A0A7J6MML1"/>
<evidence type="ECO:0000313" key="3">
    <source>
        <dbReference type="Proteomes" id="UP000591131"/>
    </source>
</evidence>
<feature type="compositionally biased region" description="Basic and acidic residues" evidence="1">
    <location>
        <begin position="314"/>
        <end position="338"/>
    </location>
</feature>
<feature type="compositionally biased region" description="Low complexity" evidence="1">
    <location>
        <begin position="1"/>
        <end position="25"/>
    </location>
</feature>
<gene>
    <name evidence="2" type="ORF">FOL47_011329</name>
</gene>
<feature type="region of interest" description="Disordered" evidence="1">
    <location>
        <begin position="1"/>
        <end position="52"/>
    </location>
</feature>
<organism evidence="2 3">
    <name type="scientific">Perkinsus chesapeaki</name>
    <name type="common">Clam parasite</name>
    <name type="synonym">Perkinsus andrewsi</name>
    <dbReference type="NCBI Taxonomy" id="330153"/>
    <lineage>
        <taxon>Eukaryota</taxon>
        <taxon>Sar</taxon>
        <taxon>Alveolata</taxon>
        <taxon>Perkinsozoa</taxon>
        <taxon>Perkinsea</taxon>
        <taxon>Perkinsida</taxon>
        <taxon>Perkinsidae</taxon>
        <taxon>Perkinsus</taxon>
    </lineage>
</organism>
<sequence>MPRPGDTSPGGMSTGMMGASPSGMTGRHDRLNSSTHSISASSFSAAAKKEQIARLRQRREFLARVDLLSRQNAAAGKPPVAPSPRGTPRDSIGGTLRDEDKPSGVDAGTETEVPESRPESAQTDELDLISRKTQTEPVFEKTAKHTDEDYEGLEKRLEEAENDASEKRKRNEESEALLADMTGKLRAAEEDRDRMRIEMQEMERAEPDQSMFEEREQELSDSLRNAEQTIFRLRAEVRELKAQKNALNFELDHLKSSPLSPRSVSSDSPRSPRAPDYPDLRSELEVEKNKSSGLAQELQQLRQEVVALRNERTELTENLSREQQRSEQADKALEDAKSRSAAQEQEIAEKSQKLAEMEKINADRPPLPPSSTVTVRTPEPPEASLPAPAPTVASESLETSSLLAAPRKPSNFSSDSCEVADEGITDDVRTAEVSNEDTLKKHSSEAKLAAASKSAEASPIAGQKPDVAGRQTPPDDFWGDAAASPVTGHGISNTGNAAVFAISTPDADSSHPKNAQGSSVSFSPVTAGGKEGRSDSIKSGAKQNKGTADAGDTSFTRRATGVATLFEDDEISTAAIFGGNANGEALDFDSILNSEPSSPFPGWERPRTTFAAATWWQQCTGIRRSISSEQRILECCEFARKLGKEQQFVELC</sequence>
<accession>A0A7J6MML1</accession>
<feature type="compositionally biased region" description="Basic and acidic residues" evidence="1">
    <location>
        <begin position="186"/>
        <end position="218"/>
    </location>
</feature>
<feature type="compositionally biased region" description="Polar residues" evidence="1">
    <location>
        <begin position="512"/>
        <end position="524"/>
    </location>
</feature>
<protein>
    <submittedName>
        <fullName evidence="2">Uncharacterized protein</fullName>
    </submittedName>
</protein>
<feature type="compositionally biased region" description="Basic and acidic residues" evidence="1">
    <location>
        <begin position="276"/>
        <end position="290"/>
    </location>
</feature>
<feature type="compositionally biased region" description="Basic and acidic residues" evidence="1">
    <location>
        <begin position="347"/>
        <end position="362"/>
    </location>
</feature>
<feature type="region of interest" description="Disordered" evidence="1">
    <location>
        <begin position="314"/>
        <end position="553"/>
    </location>
</feature>
<feature type="region of interest" description="Disordered" evidence="1">
    <location>
        <begin position="249"/>
        <end position="295"/>
    </location>
</feature>
<comment type="caution">
    <text evidence="2">The sequence shown here is derived from an EMBL/GenBank/DDBJ whole genome shotgun (WGS) entry which is preliminary data.</text>
</comment>
<dbReference type="EMBL" id="JAAPAO010000098">
    <property type="protein sequence ID" value="KAF4672838.1"/>
    <property type="molecule type" value="Genomic_DNA"/>
</dbReference>
<feature type="compositionally biased region" description="Basic and acidic residues" evidence="1">
    <location>
        <begin position="128"/>
        <end position="173"/>
    </location>
</feature>
<feature type="compositionally biased region" description="Pro residues" evidence="1">
    <location>
        <begin position="378"/>
        <end position="389"/>
    </location>
</feature>
<feature type="compositionally biased region" description="Low complexity" evidence="1">
    <location>
        <begin position="256"/>
        <end position="271"/>
    </location>
</feature>
<name>A0A7J6MML1_PERCH</name>
<dbReference type="OrthoDB" id="448166at2759"/>
<keyword evidence="3" id="KW-1185">Reference proteome</keyword>